<dbReference type="InterPro" id="IPR041363">
    <property type="entry name" value="LID"/>
</dbReference>
<dbReference type="AlphaFoldDB" id="A0A0N5CIZ7"/>
<reference evidence="5" key="1">
    <citation type="submission" date="2017-02" db="UniProtKB">
        <authorList>
            <consortium name="WormBaseParasite"/>
        </authorList>
    </citation>
    <scope>IDENTIFICATION</scope>
</reference>
<feature type="domain" description="LIM interaction" evidence="3">
    <location>
        <begin position="142"/>
        <end position="181"/>
    </location>
</feature>
<evidence type="ECO:0000259" key="3">
    <source>
        <dbReference type="PROSITE" id="PS51957"/>
    </source>
</evidence>
<name>A0A0N5CIZ7_STREA</name>
<organism evidence="4 5">
    <name type="scientific">Strongyloides papillosus</name>
    <name type="common">Intestinal threadworm</name>
    <dbReference type="NCBI Taxonomy" id="174720"/>
    <lineage>
        <taxon>Eukaryota</taxon>
        <taxon>Metazoa</taxon>
        <taxon>Ecdysozoa</taxon>
        <taxon>Nematoda</taxon>
        <taxon>Chromadorea</taxon>
        <taxon>Rhabditida</taxon>
        <taxon>Tylenchina</taxon>
        <taxon>Panagrolaimomorpha</taxon>
        <taxon>Strongyloidoidea</taxon>
        <taxon>Strongyloididae</taxon>
        <taxon>Strongyloides</taxon>
    </lineage>
</organism>
<comment type="similarity">
    <text evidence="1">Belongs to the LDB family.</text>
</comment>
<dbReference type="GO" id="GO:0030274">
    <property type="term" value="F:LIM domain binding"/>
    <property type="evidence" value="ECO:0007669"/>
    <property type="project" value="UniProtKB-UniRule"/>
</dbReference>
<accession>A0A0N5CIZ7</accession>
<proteinExistence type="inferred from homology"/>
<protein>
    <submittedName>
        <fullName evidence="5">LIM interaction domain-containing protein</fullName>
    </submittedName>
</protein>
<evidence type="ECO:0000256" key="2">
    <source>
        <dbReference type="SAM" id="MobiDB-lite"/>
    </source>
</evidence>
<evidence type="ECO:0000313" key="5">
    <source>
        <dbReference type="WBParaSite" id="SPAL_0001780400.1"/>
    </source>
</evidence>
<sequence length="203" mass="23201">LFSFALVQKKTRKRNRKNVLAEIGETASTGSPESLNKKKCSIDDSSAENSPINNNLIITATSSDSKKKQAYSNGFEVSQEPKTMEENFNSENERKMFRIEHSPANINESSQQQQQITPMKTINLIQLIVLSDSKKKQAYSNGFEVSQEPKTMEENFNSENERKMFRIEHSPANINESSQQQQQVSNKPLMQQNFYSMINQIII</sequence>
<feature type="region of interest" description="Disordered" evidence="2">
    <location>
        <begin position="23"/>
        <end position="48"/>
    </location>
</feature>
<evidence type="ECO:0000256" key="1">
    <source>
        <dbReference type="PROSITE-ProRule" id="PRU01302"/>
    </source>
</evidence>
<dbReference type="WBParaSite" id="SPAL_0001780400.1">
    <property type="protein sequence ID" value="SPAL_0001780400.1"/>
    <property type="gene ID" value="SPAL_0001780400"/>
</dbReference>
<dbReference type="Proteomes" id="UP000046392">
    <property type="component" value="Unplaced"/>
</dbReference>
<keyword evidence="4" id="KW-1185">Reference proteome</keyword>
<dbReference type="PROSITE" id="PS51957">
    <property type="entry name" value="LID"/>
    <property type="match status" value="2"/>
</dbReference>
<feature type="domain" description="LIM interaction" evidence="3">
    <location>
        <begin position="74"/>
        <end position="113"/>
    </location>
</feature>
<evidence type="ECO:0000313" key="4">
    <source>
        <dbReference type="Proteomes" id="UP000046392"/>
    </source>
</evidence>